<dbReference type="Proteomes" id="UP000022141">
    <property type="component" value="Unassembled WGS sequence"/>
</dbReference>
<keyword evidence="3" id="KW-1185">Reference proteome</keyword>
<protein>
    <submittedName>
        <fullName evidence="2">Uncharacterized protein</fullName>
    </submittedName>
</protein>
<sequence>MGGVLPSARSVSPALLARRMDEASRDYGYDHESDEASSLTEVASELRGREGEDAGEQPELRFIQHRFWRRHDAQLVEERQRLQVGVPILLRLRIGPPDEA</sequence>
<evidence type="ECO:0000313" key="2">
    <source>
        <dbReference type="EMBL" id="EXI88975.1"/>
    </source>
</evidence>
<evidence type="ECO:0000256" key="1">
    <source>
        <dbReference type="SAM" id="MobiDB-lite"/>
    </source>
</evidence>
<proteinExistence type="predicted"/>
<accession>A0A011QJ07</accession>
<organism evidence="2 3">
    <name type="scientific">Accumulibacter regalis</name>
    <dbReference type="NCBI Taxonomy" id="522306"/>
    <lineage>
        <taxon>Bacteria</taxon>
        <taxon>Pseudomonadati</taxon>
        <taxon>Pseudomonadota</taxon>
        <taxon>Betaproteobacteria</taxon>
        <taxon>Candidatus Accumulibacter</taxon>
    </lineage>
</organism>
<name>A0A011QJ07_ACCRE</name>
<feature type="region of interest" description="Disordered" evidence="1">
    <location>
        <begin position="25"/>
        <end position="56"/>
    </location>
</feature>
<reference evidence="2" key="1">
    <citation type="submission" date="2014-02" db="EMBL/GenBank/DDBJ databases">
        <title>Expanding our view of genomic diversity in Candidatus Accumulibacter clades.</title>
        <authorList>
            <person name="Skennerton C.T."/>
            <person name="Barr J.J."/>
            <person name="Slater F.R."/>
            <person name="Bond P.L."/>
            <person name="Tyson G.W."/>
        </authorList>
    </citation>
    <scope>NUCLEOTIDE SEQUENCE [LARGE SCALE GENOMIC DNA]</scope>
</reference>
<gene>
    <name evidence="2" type="ORF">AW11_01833</name>
</gene>
<dbReference type="AlphaFoldDB" id="A0A011QJ07"/>
<dbReference type="STRING" id="1454004.AW11_01833"/>
<comment type="caution">
    <text evidence="2">The sequence shown here is derived from an EMBL/GenBank/DDBJ whole genome shotgun (WGS) entry which is preliminary data.</text>
</comment>
<evidence type="ECO:0000313" key="3">
    <source>
        <dbReference type="Proteomes" id="UP000022141"/>
    </source>
</evidence>
<dbReference type="EMBL" id="JEMY01000022">
    <property type="protein sequence ID" value="EXI88975.1"/>
    <property type="molecule type" value="Genomic_DNA"/>
</dbReference>
<dbReference type="PATRIC" id="fig|1454004.3.peg.1891"/>